<dbReference type="RefSeq" id="XP_016841652.1">
    <property type="nucleotide sequence ID" value="XM_016986163.3"/>
</dbReference>
<dbReference type="OrthoDB" id="8191658at2759"/>
<keyword evidence="12" id="KW-1185">Reference proteome</keyword>
<feature type="transmembrane region" description="Helical" evidence="10">
    <location>
        <begin position="76"/>
        <end position="95"/>
    </location>
</feature>
<organism evidence="11 12">
    <name type="scientific">Nasonia vitripennis</name>
    <name type="common">Parasitic wasp</name>
    <dbReference type="NCBI Taxonomy" id="7425"/>
    <lineage>
        <taxon>Eukaryota</taxon>
        <taxon>Metazoa</taxon>
        <taxon>Ecdysozoa</taxon>
        <taxon>Arthropoda</taxon>
        <taxon>Hexapoda</taxon>
        <taxon>Insecta</taxon>
        <taxon>Pterygota</taxon>
        <taxon>Neoptera</taxon>
        <taxon>Endopterygota</taxon>
        <taxon>Hymenoptera</taxon>
        <taxon>Apocrita</taxon>
        <taxon>Proctotrupomorpha</taxon>
        <taxon>Chalcidoidea</taxon>
        <taxon>Pteromalidae</taxon>
        <taxon>Pteromalinae</taxon>
        <taxon>Nasonia</taxon>
    </lineage>
</organism>
<dbReference type="GO" id="GO:0005886">
    <property type="term" value="C:plasma membrane"/>
    <property type="evidence" value="ECO:0007669"/>
    <property type="project" value="UniProtKB-SubCell"/>
</dbReference>
<evidence type="ECO:0000256" key="1">
    <source>
        <dbReference type="ARBA" id="ARBA00004651"/>
    </source>
</evidence>
<comment type="similarity">
    <text evidence="10">Belongs to the insect chemoreceptor superfamily. Heteromeric odorant receptor channel (TC 1.A.69) family.</text>
</comment>
<name>A0A7M7IS64_NASVI</name>
<dbReference type="CTD" id="110673986"/>
<evidence type="ECO:0000313" key="11">
    <source>
        <dbReference type="EnsemblMetazoa" id="XP_016841652"/>
    </source>
</evidence>
<keyword evidence="9 10" id="KW-0807">Transducer</keyword>
<comment type="caution">
    <text evidence="10">Lacks conserved residue(s) required for the propagation of feature annotation.</text>
</comment>
<evidence type="ECO:0000313" key="12">
    <source>
        <dbReference type="Proteomes" id="UP000002358"/>
    </source>
</evidence>
<reference evidence="11" key="1">
    <citation type="submission" date="2021-01" db="UniProtKB">
        <authorList>
            <consortium name="EnsemblMetazoa"/>
        </authorList>
    </citation>
    <scope>IDENTIFICATION</scope>
</reference>
<dbReference type="GO" id="GO:0007165">
    <property type="term" value="P:signal transduction"/>
    <property type="evidence" value="ECO:0007669"/>
    <property type="project" value="UniProtKB-KW"/>
</dbReference>
<sequence>MEVMDTIKSTDIMPLPFFYLKLSGAWKPSSWPSYLRLIYDSYTILMTFFIMKVIIVTEILYVIFAEENQSKVLKDNVYIICTFINGWFKMFNLICRRKNIANLVKGCIAKQWNPPRDNYESSVLAATKQTSRKITLAHASVVGSCVVSTLLNSVLSSPPFLPVDAWYPCNITLPICFWTSFVHQSIGYTVTAIVHVANDNIVVGFMMQICAQLNVLNRRLLLVHVEVEKAARQQKDQSQITSLETTLVNDCIVNYRDILKQVFAEQLSETFIETIFIQFCAGLSVICTSVYVLTTLNIFSFEFFGMFLYLWCMLGQMFLYCWFGNEVVLNSSKLFHSIYNMDWIKLQSQTQTKLLFMMLVASSPIQLFRGAIIRVNLDAFINILKFSYSAFNILH</sequence>
<evidence type="ECO:0000256" key="4">
    <source>
        <dbReference type="ARBA" id="ARBA00022692"/>
    </source>
</evidence>
<dbReference type="PANTHER" id="PTHR21137:SF35">
    <property type="entry name" value="ODORANT RECEPTOR 19A-RELATED"/>
    <property type="match status" value="1"/>
</dbReference>
<dbReference type="InterPro" id="IPR004117">
    <property type="entry name" value="7tm6_olfct_rcpt"/>
</dbReference>
<dbReference type="Pfam" id="PF02949">
    <property type="entry name" value="7tm_6"/>
    <property type="match status" value="1"/>
</dbReference>
<dbReference type="PANTHER" id="PTHR21137">
    <property type="entry name" value="ODORANT RECEPTOR"/>
    <property type="match status" value="1"/>
</dbReference>
<keyword evidence="6 10" id="KW-1133">Transmembrane helix</keyword>
<evidence type="ECO:0000256" key="2">
    <source>
        <dbReference type="ARBA" id="ARBA00022475"/>
    </source>
</evidence>
<dbReference type="GO" id="GO:0005549">
    <property type="term" value="F:odorant binding"/>
    <property type="evidence" value="ECO:0007669"/>
    <property type="project" value="InterPro"/>
</dbReference>
<dbReference type="GO" id="GO:0004984">
    <property type="term" value="F:olfactory receptor activity"/>
    <property type="evidence" value="ECO:0007669"/>
    <property type="project" value="InterPro"/>
</dbReference>
<dbReference type="EnsemblMetazoa" id="XM_016986163">
    <property type="protein sequence ID" value="XP_016841652"/>
    <property type="gene ID" value="GeneID_100463091"/>
</dbReference>
<proteinExistence type="inferred from homology"/>
<keyword evidence="8 10" id="KW-0675">Receptor</keyword>
<accession>A0A7M7IS64</accession>
<evidence type="ECO:0000256" key="8">
    <source>
        <dbReference type="ARBA" id="ARBA00023170"/>
    </source>
</evidence>
<keyword evidence="7 10" id="KW-0472">Membrane</keyword>
<keyword evidence="4 10" id="KW-0812">Transmembrane</keyword>
<evidence type="ECO:0000256" key="5">
    <source>
        <dbReference type="ARBA" id="ARBA00022725"/>
    </source>
</evidence>
<feature type="transmembrane region" description="Helical" evidence="10">
    <location>
        <begin position="42"/>
        <end position="64"/>
    </location>
</feature>
<dbReference type="Proteomes" id="UP000002358">
    <property type="component" value="Chromosome 5"/>
</dbReference>
<evidence type="ECO:0000256" key="6">
    <source>
        <dbReference type="ARBA" id="ARBA00022989"/>
    </source>
</evidence>
<dbReference type="GeneID" id="100463091"/>
<feature type="transmembrane region" description="Helical" evidence="10">
    <location>
        <begin position="275"/>
        <end position="294"/>
    </location>
</feature>
<keyword evidence="3 10" id="KW-0716">Sensory transduction</keyword>
<comment type="subcellular location">
    <subcellularLocation>
        <location evidence="1 10">Cell membrane</location>
        <topology evidence="1 10">Multi-pass membrane protein</topology>
    </subcellularLocation>
</comment>
<evidence type="ECO:0000256" key="7">
    <source>
        <dbReference type="ARBA" id="ARBA00023136"/>
    </source>
</evidence>
<dbReference type="FunCoup" id="A0A7M7IS64">
    <property type="interactions" value="119"/>
</dbReference>
<dbReference type="AlphaFoldDB" id="A0A7M7IS64"/>
<evidence type="ECO:0000256" key="9">
    <source>
        <dbReference type="ARBA" id="ARBA00023224"/>
    </source>
</evidence>
<keyword evidence="5 10" id="KW-0552">Olfaction</keyword>
<evidence type="ECO:0000256" key="10">
    <source>
        <dbReference type="RuleBase" id="RU351113"/>
    </source>
</evidence>
<dbReference type="SMR" id="A0A7M7IS64"/>
<feature type="transmembrane region" description="Helical" evidence="10">
    <location>
        <begin position="306"/>
        <end position="323"/>
    </location>
</feature>
<protein>
    <recommendedName>
        <fullName evidence="10">Odorant receptor</fullName>
    </recommendedName>
</protein>
<evidence type="ECO:0000256" key="3">
    <source>
        <dbReference type="ARBA" id="ARBA00022606"/>
    </source>
</evidence>
<keyword evidence="2" id="KW-1003">Cell membrane</keyword>
<dbReference type="InParanoid" id="A0A7M7IS64"/>